<evidence type="ECO:0000313" key="2">
    <source>
        <dbReference type="EMBL" id="KAJ1210996.1"/>
    </source>
</evidence>
<comment type="caution">
    <text evidence="2">The sequence shown here is derived from an EMBL/GenBank/DDBJ whole genome shotgun (WGS) entry which is preliminary data.</text>
</comment>
<gene>
    <name evidence="2" type="ORF">NDU88_006358</name>
</gene>
<accession>A0AAV7WDC6</accession>
<sequence>MWSGRAGSLTGPPRLRKALCQGLHIGLRTFLSAARAPTTSPDTAGCLPADVRRAGGIGRSPNAAHHRRRPELGPAPLPEALRSARPS</sequence>
<feature type="region of interest" description="Disordered" evidence="1">
    <location>
        <begin position="34"/>
        <end position="87"/>
    </location>
</feature>
<proteinExistence type="predicted"/>
<dbReference type="Proteomes" id="UP001066276">
    <property type="component" value="Chromosome 1_2"/>
</dbReference>
<dbReference type="EMBL" id="JANPWB010000002">
    <property type="protein sequence ID" value="KAJ1210996.1"/>
    <property type="molecule type" value="Genomic_DNA"/>
</dbReference>
<evidence type="ECO:0000256" key="1">
    <source>
        <dbReference type="SAM" id="MobiDB-lite"/>
    </source>
</evidence>
<name>A0AAV7WDC6_PLEWA</name>
<dbReference type="AlphaFoldDB" id="A0AAV7WDC6"/>
<reference evidence="2" key="1">
    <citation type="journal article" date="2022" name="bioRxiv">
        <title>Sequencing and chromosome-scale assembly of the giantPleurodeles waltlgenome.</title>
        <authorList>
            <person name="Brown T."/>
            <person name="Elewa A."/>
            <person name="Iarovenko S."/>
            <person name="Subramanian E."/>
            <person name="Araus A.J."/>
            <person name="Petzold A."/>
            <person name="Susuki M."/>
            <person name="Suzuki K.-i.T."/>
            <person name="Hayashi T."/>
            <person name="Toyoda A."/>
            <person name="Oliveira C."/>
            <person name="Osipova E."/>
            <person name="Leigh N.D."/>
            <person name="Simon A."/>
            <person name="Yun M.H."/>
        </authorList>
    </citation>
    <scope>NUCLEOTIDE SEQUENCE</scope>
    <source>
        <strain evidence="2">20211129_DDA</strain>
        <tissue evidence="2">Liver</tissue>
    </source>
</reference>
<organism evidence="2 3">
    <name type="scientific">Pleurodeles waltl</name>
    <name type="common">Iberian ribbed newt</name>
    <dbReference type="NCBI Taxonomy" id="8319"/>
    <lineage>
        <taxon>Eukaryota</taxon>
        <taxon>Metazoa</taxon>
        <taxon>Chordata</taxon>
        <taxon>Craniata</taxon>
        <taxon>Vertebrata</taxon>
        <taxon>Euteleostomi</taxon>
        <taxon>Amphibia</taxon>
        <taxon>Batrachia</taxon>
        <taxon>Caudata</taxon>
        <taxon>Salamandroidea</taxon>
        <taxon>Salamandridae</taxon>
        <taxon>Pleurodelinae</taxon>
        <taxon>Pleurodeles</taxon>
    </lineage>
</organism>
<feature type="compositionally biased region" description="Low complexity" evidence="1">
    <location>
        <begin position="72"/>
        <end position="81"/>
    </location>
</feature>
<keyword evidence="3" id="KW-1185">Reference proteome</keyword>
<protein>
    <submittedName>
        <fullName evidence="2">Uncharacterized protein</fullName>
    </submittedName>
</protein>
<evidence type="ECO:0000313" key="3">
    <source>
        <dbReference type="Proteomes" id="UP001066276"/>
    </source>
</evidence>